<gene>
    <name evidence="8" type="ORF">FA14DRAFT_165037</name>
</gene>
<dbReference type="Pfam" id="PF07690">
    <property type="entry name" value="MFS_1"/>
    <property type="match status" value="1"/>
</dbReference>
<feature type="domain" description="Major facilitator superfamily (MFS) profile" evidence="7">
    <location>
        <begin position="77"/>
        <end position="516"/>
    </location>
</feature>
<dbReference type="SUPFAM" id="SSF103473">
    <property type="entry name" value="MFS general substrate transporter"/>
    <property type="match status" value="1"/>
</dbReference>
<dbReference type="GeneID" id="37021709"/>
<proteinExistence type="predicted"/>
<organism evidence="8 9">
    <name type="scientific">Meira miltonrushii</name>
    <dbReference type="NCBI Taxonomy" id="1280837"/>
    <lineage>
        <taxon>Eukaryota</taxon>
        <taxon>Fungi</taxon>
        <taxon>Dikarya</taxon>
        <taxon>Basidiomycota</taxon>
        <taxon>Ustilaginomycotina</taxon>
        <taxon>Exobasidiomycetes</taxon>
        <taxon>Exobasidiales</taxon>
        <taxon>Brachybasidiaceae</taxon>
        <taxon>Meira</taxon>
    </lineage>
</organism>
<dbReference type="FunCoup" id="A0A316VE83">
    <property type="interactions" value="5"/>
</dbReference>
<feature type="transmembrane region" description="Helical" evidence="6">
    <location>
        <begin position="388"/>
        <end position="407"/>
    </location>
</feature>
<name>A0A316VE83_9BASI</name>
<reference evidence="8 9" key="1">
    <citation type="journal article" date="2018" name="Mol. Biol. Evol.">
        <title>Broad Genomic Sampling Reveals a Smut Pathogenic Ancestry of the Fungal Clade Ustilaginomycotina.</title>
        <authorList>
            <person name="Kijpornyongpan T."/>
            <person name="Mondo S.J."/>
            <person name="Barry K."/>
            <person name="Sandor L."/>
            <person name="Lee J."/>
            <person name="Lipzen A."/>
            <person name="Pangilinan J."/>
            <person name="LaButti K."/>
            <person name="Hainaut M."/>
            <person name="Henrissat B."/>
            <person name="Grigoriev I.V."/>
            <person name="Spatafora J.W."/>
            <person name="Aime M.C."/>
        </authorList>
    </citation>
    <scope>NUCLEOTIDE SEQUENCE [LARGE SCALE GENOMIC DNA]</scope>
    <source>
        <strain evidence="8 9">MCA 3882</strain>
    </source>
</reference>
<dbReference type="PANTHER" id="PTHR23502">
    <property type="entry name" value="MAJOR FACILITATOR SUPERFAMILY"/>
    <property type="match status" value="1"/>
</dbReference>
<dbReference type="GO" id="GO:0140115">
    <property type="term" value="P:export across plasma membrane"/>
    <property type="evidence" value="ECO:0007669"/>
    <property type="project" value="UniProtKB-ARBA"/>
</dbReference>
<evidence type="ECO:0000256" key="2">
    <source>
        <dbReference type="ARBA" id="ARBA00022692"/>
    </source>
</evidence>
<feature type="transmembrane region" description="Helical" evidence="6">
    <location>
        <begin position="75"/>
        <end position="94"/>
    </location>
</feature>
<dbReference type="Gene3D" id="1.20.1250.20">
    <property type="entry name" value="MFS general substrate transporter like domains"/>
    <property type="match status" value="1"/>
</dbReference>
<dbReference type="GO" id="GO:0042908">
    <property type="term" value="P:xenobiotic transport"/>
    <property type="evidence" value="ECO:0007669"/>
    <property type="project" value="UniProtKB-ARBA"/>
</dbReference>
<feature type="transmembrane region" description="Helical" evidence="6">
    <location>
        <begin position="301"/>
        <end position="332"/>
    </location>
</feature>
<feature type="transmembrane region" description="Helical" evidence="6">
    <location>
        <begin position="198"/>
        <end position="220"/>
    </location>
</feature>
<dbReference type="OrthoDB" id="3561359at2759"/>
<dbReference type="InterPro" id="IPR011701">
    <property type="entry name" value="MFS"/>
</dbReference>
<evidence type="ECO:0000256" key="6">
    <source>
        <dbReference type="SAM" id="Phobius"/>
    </source>
</evidence>
<evidence type="ECO:0000313" key="9">
    <source>
        <dbReference type="Proteomes" id="UP000245771"/>
    </source>
</evidence>
<evidence type="ECO:0000256" key="1">
    <source>
        <dbReference type="ARBA" id="ARBA00004141"/>
    </source>
</evidence>
<evidence type="ECO:0000256" key="3">
    <source>
        <dbReference type="ARBA" id="ARBA00022989"/>
    </source>
</evidence>
<dbReference type="STRING" id="1280837.A0A316VE83"/>
<dbReference type="AlphaFoldDB" id="A0A316VE83"/>
<feature type="transmembrane region" description="Helical" evidence="6">
    <location>
        <begin position="344"/>
        <end position="367"/>
    </location>
</feature>
<dbReference type="CDD" id="cd17323">
    <property type="entry name" value="MFS_Tpo1_MDR_like"/>
    <property type="match status" value="1"/>
</dbReference>
<feature type="transmembrane region" description="Helical" evidence="6">
    <location>
        <begin position="447"/>
        <end position="469"/>
    </location>
</feature>
<feature type="transmembrane region" description="Helical" evidence="6">
    <location>
        <begin position="166"/>
        <end position="186"/>
    </location>
</feature>
<protein>
    <submittedName>
        <fullName evidence="8">MFS general substrate transporter</fullName>
    </submittedName>
</protein>
<feature type="region of interest" description="Disordered" evidence="5">
    <location>
        <begin position="1"/>
        <end position="52"/>
    </location>
</feature>
<evidence type="ECO:0000256" key="4">
    <source>
        <dbReference type="ARBA" id="ARBA00023136"/>
    </source>
</evidence>
<dbReference type="FunFam" id="1.20.1250.20:FF:000082">
    <property type="entry name" value="MFS multidrug transporter, putative"/>
    <property type="match status" value="1"/>
</dbReference>
<feature type="transmembrane region" description="Helical" evidence="6">
    <location>
        <begin position="413"/>
        <end position="435"/>
    </location>
</feature>
<dbReference type="Proteomes" id="UP000245771">
    <property type="component" value="Unassembled WGS sequence"/>
</dbReference>
<accession>A0A316VE83</accession>
<dbReference type="PANTHER" id="PTHR23502:SF7">
    <property type="entry name" value="DRUG_PROTON ANTIPORTER YHK8-RELATED"/>
    <property type="match status" value="1"/>
</dbReference>
<dbReference type="PROSITE" id="PS50850">
    <property type="entry name" value="MFS"/>
    <property type="match status" value="1"/>
</dbReference>
<feature type="compositionally biased region" description="Polar residues" evidence="5">
    <location>
        <begin position="12"/>
        <end position="25"/>
    </location>
</feature>
<feature type="transmembrane region" description="Helical" evidence="6">
    <location>
        <begin position="481"/>
        <end position="503"/>
    </location>
</feature>
<dbReference type="InterPro" id="IPR020846">
    <property type="entry name" value="MFS_dom"/>
</dbReference>
<dbReference type="PROSITE" id="PS00216">
    <property type="entry name" value="SUGAR_TRANSPORT_1"/>
    <property type="match status" value="1"/>
</dbReference>
<dbReference type="InParanoid" id="A0A316VE83"/>
<feature type="transmembrane region" description="Helical" evidence="6">
    <location>
        <begin position="232"/>
        <end position="261"/>
    </location>
</feature>
<evidence type="ECO:0000313" key="8">
    <source>
        <dbReference type="EMBL" id="PWN33775.1"/>
    </source>
</evidence>
<dbReference type="RefSeq" id="XP_025354077.1">
    <property type="nucleotide sequence ID" value="XM_025499928.1"/>
</dbReference>
<feature type="transmembrane region" description="Helical" evidence="6">
    <location>
        <begin position="143"/>
        <end position="160"/>
    </location>
</feature>
<keyword evidence="3 6" id="KW-1133">Transmembrane helix</keyword>
<evidence type="ECO:0000256" key="5">
    <source>
        <dbReference type="SAM" id="MobiDB-lite"/>
    </source>
</evidence>
<evidence type="ECO:0000259" key="7">
    <source>
        <dbReference type="PROSITE" id="PS50850"/>
    </source>
</evidence>
<sequence length="516" mass="56715">MSAPETLIRSASPVSTATQTRTQSIDIEHGKVQEDIEPHEKQSNSEKVINDPNEVTFQDAHDRENPANWSERKKATVLIITSLGSTVVTCSSSVMSSASESLQRQFHISREVTVLTISLFVIGIAVGPVLLGPLSEFYGRRPIYLISFAAFFLLQFPVAFANNLPVLLIFRFLVGAAGSAFLANVGGSISDMYSPIDAYIPMALFSSSTFLGPVLGPIIGGFVQEFSSRWQWMLYALIIWSFIQLLALFFFTPETLASVILAKRAKKLRKETGNQQLYTQHERKLASMTPLNALLQNVKRVFVLLALEPLLVLLCIWTAILLGIIYCFFVFFPVVYARHGFSEYQIGLAFLGLGVSNVIALLTTPFWKSRLVKHSKSRGTPPTPEDRLEPAMAGCLLAPIGLFIFAFTSYANVHWIASIIGSCIFGIGLILNFLAIFNYTATYWRPVAASALAANALIRCSFAAAFPLFGVQMADRLGTAGAAGLLAGLNVIMIPVPFALYQYGPWLRTKSRFVQA</sequence>
<keyword evidence="2 6" id="KW-0812">Transmembrane</keyword>
<dbReference type="InterPro" id="IPR005829">
    <property type="entry name" value="Sugar_transporter_CS"/>
</dbReference>
<keyword evidence="9" id="KW-1185">Reference proteome</keyword>
<dbReference type="EMBL" id="KZ819604">
    <property type="protein sequence ID" value="PWN33775.1"/>
    <property type="molecule type" value="Genomic_DNA"/>
</dbReference>
<feature type="transmembrane region" description="Helical" evidence="6">
    <location>
        <begin position="114"/>
        <end position="131"/>
    </location>
</feature>
<feature type="compositionally biased region" description="Basic and acidic residues" evidence="5">
    <location>
        <begin position="26"/>
        <end position="44"/>
    </location>
</feature>
<dbReference type="GO" id="GO:0005886">
    <property type="term" value="C:plasma membrane"/>
    <property type="evidence" value="ECO:0007669"/>
    <property type="project" value="TreeGrafter"/>
</dbReference>
<comment type="subcellular location">
    <subcellularLocation>
        <location evidence="1">Membrane</location>
        <topology evidence="1">Multi-pass membrane protein</topology>
    </subcellularLocation>
</comment>
<dbReference type="InterPro" id="IPR036259">
    <property type="entry name" value="MFS_trans_sf"/>
</dbReference>
<keyword evidence="4 6" id="KW-0472">Membrane</keyword>
<dbReference type="GO" id="GO:0022857">
    <property type="term" value="F:transmembrane transporter activity"/>
    <property type="evidence" value="ECO:0007669"/>
    <property type="project" value="InterPro"/>
</dbReference>